<keyword evidence="8 18" id="KW-0106">Calcium</keyword>
<feature type="transmembrane region" description="Helical" evidence="18">
    <location>
        <begin position="289"/>
        <end position="311"/>
    </location>
</feature>
<feature type="transmembrane region" description="Helical" evidence="18">
    <location>
        <begin position="92"/>
        <end position="108"/>
    </location>
</feature>
<dbReference type="InterPro" id="IPR059000">
    <property type="entry name" value="ATPase_P-type_domA"/>
</dbReference>
<evidence type="ECO:0000256" key="1">
    <source>
        <dbReference type="ARBA" id="ARBA00004166"/>
    </source>
</evidence>
<dbReference type="InterPro" id="IPR001757">
    <property type="entry name" value="P_typ_ATPase"/>
</dbReference>
<comment type="catalytic activity">
    <reaction evidence="16">
        <text>Ca(2+)(in) + ATP + H2O = Ca(2+)(out) + ADP + phosphate + H(+)</text>
        <dbReference type="Rhea" id="RHEA:18105"/>
        <dbReference type="ChEBI" id="CHEBI:15377"/>
        <dbReference type="ChEBI" id="CHEBI:15378"/>
        <dbReference type="ChEBI" id="CHEBI:29108"/>
        <dbReference type="ChEBI" id="CHEBI:30616"/>
        <dbReference type="ChEBI" id="CHEBI:43474"/>
        <dbReference type="ChEBI" id="CHEBI:456216"/>
        <dbReference type="EC" id="7.2.2.10"/>
    </reaction>
    <physiologicalReaction direction="left-to-right" evidence="16">
        <dbReference type="Rhea" id="RHEA:18106"/>
    </physiologicalReaction>
</comment>
<dbReference type="GO" id="GO:0140613">
    <property type="term" value="F:P-type manganese transporter activity"/>
    <property type="evidence" value="ECO:0007669"/>
    <property type="project" value="RHEA"/>
</dbReference>
<keyword evidence="12 18" id="KW-1133">Transmembrane helix</keyword>
<dbReference type="InterPro" id="IPR023298">
    <property type="entry name" value="ATPase_P-typ_TM_dom_sf"/>
</dbReference>
<dbReference type="PRINTS" id="PR00120">
    <property type="entry name" value="HATPASE"/>
</dbReference>
<keyword evidence="4 18" id="KW-0109">Calcium transport</keyword>
<keyword evidence="21" id="KW-1185">Reference proteome</keyword>
<dbReference type="Ensembl" id="ENSCMIT00000031558.1">
    <property type="protein sequence ID" value="ENSCMIP00000031084.1"/>
    <property type="gene ID" value="ENSCMIG00000013306.1"/>
</dbReference>
<comment type="similarity">
    <text evidence="2 18">Belongs to the cation transport ATPase (P-type) (TC 3.A.3) family. Type IIA subfamily.</text>
</comment>
<dbReference type="SUPFAM" id="SSF56784">
    <property type="entry name" value="HAD-like"/>
    <property type="match status" value="1"/>
</dbReference>
<feature type="transmembrane region" description="Helical" evidence="18">
    <location>
        <begin position="796"/>
        <end position="815"/>
    </location>
</feature>
<dbReference type="GO" id="GO:0005524">
    <property type="term" value="F:ATP binding"/>
    <property type="evidence" value="ECO:0007669"/>
    <property type="project" value="UniProtKB-KW"/>
</dbReference>
<evidence type="ECO:0000256" key="12">
    <source>
        <dbReference type="ARBA" id="ARBA00022989"/>
    </source>
</evidence>
<keyword evidence="9 18" id="KW-0067">ATP-binding</keyword>
<evidence type="ECO:0000256" key="5">
    <source>
        <dbReference type="ARBA" id="ARBA00022692"/>
    </source>
</evidence>
<comment type="subcellular location">
    <subcellularLocation>
        <location evidence="1">Golgi apparatus</location>
        <location evidence="1">trans-Golgi network membrane</location>
        <topology evidence="1">Multi-pass membrane protein</topology>
    </subcellularLocation>
    <subcellularLocation>
        <location evidence="18">Membrane</location>
        <topology evidence="18">Multi-pass membrane protein</topology>
    </subcellularLocation>
</comment>
<dbReference type="Pfam" id="PF13246">
    <property type="entry name" value="Cation_ATPase"/>
    <property type="match status" value="1"/>
</dbReference>
<keyword evidence="7 18" id="KW-0547">Nucleotide-binding</keyword>
<evidence type="ECO:0000313" key="21">
    <source>
        <dbReference type="Proteomes" id="UP000314986"/>
    </source>
</evidence>
<dbReference type="InterPro" id="IPR006413">
    <property type="entry name" value="P-type_ATPase_IIA_PMR1"/>
</dbReference>
<protein>
    <recommendedName>
        <fullName evidence="18">Calcium-transporting ATPase</fullName>
        <ecNumber evidence="18">7.2.2.10</ecNumber>
    </recommendedName>
</protein>
<evidence type="ECO:0000256" key="6">
    <source>
        <dbReference type="ARBA" id="ARBA00022723"/>
    </source>
</evidence>
<reference evidence="21" key="3">
    <citation type="journal article" date="2014" name="Nature">
        <title>Elephant shark genome provides unique insights into gnathostome evolution.</title>
        <authorList>
            <consortium name="International Elephant Shark Genome Sequencing Consortium"/>
            <person name="Venkatesh B."/>
            <person name="Lee A.P."/>
            <person name="Ravi V."/>
            <person name="Maurya A.K."/>
            <person name="Lian M.M."/>
            <person name="Swann J.B."/>
            <person name="Ohta Y."/>
            <person name="Flajnik M.F."/>
            <person name="Sutoh Y."/>
            <person name="Kasahara M."/>
            <person name="Hoon S."/>
            <person name="Gangu V."/>
            <person name="Roy S.W."/>
            <person name="Irimia M."/>
            <person name="Korzh V."/>
            <person name="Kondrychyn I."/>
            <person name="Lim Z.W."/>
            <person name="Tay B.H."/>
            <person name="Tohari S."/>
            <person name="Kong K.W."/>
            <person name="Ho S."/>
            <person name="Lorente-Galdos B."/>
            <person name="Quilez J."/>
            <person name="Marques-Bonet T."/>
            <person name="Raney B.J."/>
            <person name="Ingham P.W."/>
            <person name="Tay A."/>
            <person name="Hillier L.W."/>
            <person name="Minx P."/>
            <person name="Boehm T."/>
            <person name="Wilson R.K."/>
            <person name="Brenner S."/>
            <person name="Warren W.C."/>
        </authorList>
    </citation>
    <scope>NUCLEOTIDE SEQUENCE [LARGE SCALE GENOMIC DNA]</scope>
</reference>
<evidence type="ECO:0000313" key="20">
    <source>
        <dbReference type="Ensembl" id="ENSCMIP00000031084.1"/>
    </source>
</evidence>
<dbReference type="Gene3D" id="2.70.150.10">
    <property type="entry name" value="Calcium-transporting ATPase, cytoplasmic transduction domain A"/>
    <property type="match status" value="1"/>
</dbReference>
<evidence type="ECO:0000256" key="17">
    <source>
        <dbReference type="ARBA" id="ARBA00047330"/>
    </source>
</evidence>
<dbReference type="Gene3D" id="1.20.1110.10">
    <property type="entry name" value="Calcium-transporting ATPase, transmembrane domain"/>
    <property type="match status" value="1"/>
</dbReference>
<dbReference type="FunFam" id="2.70.150.10:FF:000008">
    <property type="entry name" value="Calcium-transporting ATPase"/>
    <property type="match status" value="1"/>
</dbReference>
<feature type="transmembrane region" description="Helical" evidence="18">
    <location>
        <begin position="764"/>
        <end position="784"/>
    </location>
</feature>
<dbReference type="PROSITE" id="PS00154">
    <property type="entry name" value="ATPASE_E1_E2"/>
    <property type="match status" value="1"/>
</dbReference>
<evidence type="ECO:0000256" key="3">
    <source>
        <dbReference type="ARBA" id="ARBA00022448"/>
    </source>
</evidence>
<sequence>LYSCSETSLFLYSNPFVTNANIPLAFLIADLYNGLTDCDVLERRISYGWNEFGVENAEPIWKKYLSQFKNPLILLLLASAVISIITREIEDAVSITVAIIIVVTVAFIQEYRSEKSLQELSKLVPPEANCIREGKLEHLLARELVPGDTVCISVGDRVPADIRLFEAVDLLIDESSFTGESEPCNKTTATLSEAGDLSSLLNIAFMGTLVQYGNGKGVVIGTGEKSQFGEVFKLMQAEETPKTPLQKSMDRLGKQLSIFSFAIIGKLANEILILWLPPLPVKYTVAVNLAVAAIPEGLPIVVTVTLALGVIRMAKKRVIIRKLPVVETLGCCNVICSDKTGTLTANEMTVTRLVTSDGIEAEVSGVGYNGNGKVYLQPSGEIVMPFSNVSVRKLVEAGCLCNNAVIREDVLMGQPTEGALIALGMKMDLERIKESYTRKQEYPFSSEQKWMAVKCTYKDQESEDIYFMKGAYEGVIEYCSSYNNGGISVALTPQQKNVYLKQQAKLGNEGLRVLTFASGHELGKLNFLGLIGIIDPPRPEVQEAIRILQNSGVDVKMITGDSKETAICIGRSIGLYNDEMEAMSGEQLGQLEDKDLSHMVKKVRFCLSPPEYTTTCIRMALQTHAAVVGMTGDGVNDAVALKSADIGIAMGKTGTDVSKEAAGMILVNDDFSSILCAIEEGKGIFYNIKNFVRFQLSTSISALSLITLATIFNLPNPLNAMQILWINIIMDGPPAQSLGVEPVDKNVIKRPPRNVRDSILNKGLILKILFSSFIIICGTLFVYWKELPEGRISSRTTTMTFTCFVFFDMFNALSCRSQTRSIFQIGFFSNHVFLCAVLGSILGQMAVIYFPPLQKIFQTESLGLFDLLFLVGLSSSVFFVSEIVKLSERMWLCIGQRKTNPNLDSQV</sequence>
<dbReference type="InterPro" id="IPR018303">
    <property type="entry name" value="ATPase_P-typ_P_site"/>
</dbReference>
<dbReference type="FunFam" id="3.40.1110.10:FF:000006">
    <property type="entry name" value="Calcium-transporting ATPase"/>
    <property type="match status" value="1"/>
</dbReference>
<dbReference type="GO" id="GO:0016887">
    <property type="term" value="F:ATP hydrolysis activity"/>
    <property type="evidence" value="ECO:0007669"/>
    <property type="project" value="InterPro"/>
</dbReference>
<dbReference type="FunFam" id="3.40.50.1000:FF:000001">
    <property type="entry name" value="Phospholipid-transporting ATPase IC"/>
    <property type="match status" value="1"/>
</dbReference>
<dbReference type="AlphaFoldDB" id="A0A4W3IL50"/>
<comment type="catalytic activity">
    <reaction evidence="17">
        <text>Mn(2+)(in) + ATP + H2O = Mn(2+)(out) + ADP + phosphate + H(+)</text>
        <dbReference type="Rhea" id="RHEA:66820"/>
        <dbReference type="ChEBI" id="CHEBI:15377"/>
        <dbReference type="ChEBI" id="CHEBI:15378"/>
        <dbReference type="ChEBI" id="CHEBI:29035"/>
        <dbReference type="ChEBI" id="CHEBI:30616"/>
        <dbReference type="ChEBI" id="CHEBI:43474"/>
        <dbReference type="ChEBI" id="CHEBI:456216"/>
    </reaction>
    <physiologicalReaction direction="left-to-right" evidence="17">
        <dbReference type="Rhea" id="RHEA:66821"/>
    </physiologicalReaction>
</comment>
<keyword evidence="11" id="KW-1278">Translocase</keyword>
<feature type="transmembrane region" description="Helical" evidence="18">
    <location>
        <begin position="256"/>
        <end position="277"/>
    </location>
</feature>
<dbReference type="GO" id="GO:0016020">
    <property type="term" value="C:membrane"/>
    <property type="evidence" value="ECO:0007669"/>
    <property type="project" value="UniProtKB-SubCell"/>
</dbReference>
<dbReference type="InterPro" id="IPR004014">
    <property type="entry name" value="ATPase_P-typ_cation-transptr_N"/>
</dbReference>
<dbReference type="InterPro" id="IPR036412">
    <property type="entry name" value="HAD-like_sf"/>
</dbReference>
<dbReference type="PANTHER" id="PTHR42861">
    <property type="entry name" value="CALCIUM-TRANSPORTING ATPASE"/>
    <property type="match status" value="1"/>
</dbReference>
<feature type="transmembrane region" description="Helical" evidence="18">
    <location>
        <begin position="827"/>
        <end position="850"/>
    </location>
</feature>
<dbReference type="GO" id="GO:0005388">
    <property type="term" value="F:P-type calcium transporter activity"/>
    <property type="evidence" value="ECO:0007669"/>
    <property type="project" value="UniProtKB-EC"/>
</dbReference>
<dbReference type="InterPro" id="IPR023299">
    <property type="entry name" value="ATPase_P-typ_cyto_dom_N"/>
</dbReference>
<reference evidence="21" key="1">
    <citation type="journal article" date="2006" name="Science">
        <title>Ancient noncoding elements conserved in the human genome.</title>
        <authorList>
            <person name="Venkatesh B."/>
            <person name="Kirkness E.F."/>
            <person name="Loh Y.H."/>
            <person name="Halpern A.L."/>
            <person name="Lee A.P."/>
            <person name="Johnson J."/>
            <person name="Dandona N."/>
            <person name="Viswanathan L.D."/>
            <person name="Tay A."/>
            <person name="Venter J.C."/>
            <person name="Strausberg R.L."/>
            <person name="Brenner S."/>
        </authorList>
    </citation>
    <scope>NUCLEOTIDE SEQUENCE [LARGE SCALE GENOMIC DNA]</scope>
</reference>
<dbReference type="PRINTS" id="PR00119">
    <property type="entry name" value="CATATPASE"/>
</dbReference>
<dbReference type="GO" id="GO:0046872">
    <property type="term" value="F:metal ion binding"/>
    <property type="evidence" value="ECO:0007669"/>
    <property type="project" value="UniProtKB-KW"/>
</dbReference>
<dbReference type="GO" id="GO:0005794">
    <property type="term" value="C:Golgi apparatus"/>
    <property type="evidence" value="ECO:0007669"/>
    <property type="project" value="UniProtKB-SubCell"/>
</dbReference>
<dbReference type="SUPFAM" id="SSF81653">
    <property type="entry name" value="Calcium ATPase, transduction domain A"/>
    <property type="match status" value="1"/>
</dbReference>
<evidence type="ECO:0000256" key="11">
    <source>
        <dbReference type="ARBA" id="ARBA00022967"/>
    </source>
</evidence>
<dbReference type="InterPro" id="IPR023214">
    <property type="entry name" value="HAD_sf"/>
</dbReference>
<dbReference type="NCBIfam" id="TIGR01494">
    <property type="entry name" value="ATPase_P-type"/>
    <property type="match status" value="3"/>
</dbReference>
<dbReference type="Pfam" id="PF00689">
    <property type="entry name" value="Cation_ATPase_C"/>
    <property type="match status" value="1"/>
</dbReference>
<dbReference type="Pfam" id="PF00690">
    <property type="entry name" value="Cation_ATPase_N"/>
    <property type="match status" value="1"/>
</dbReference>
<keyword evidence="3 18" id="KW-0813">Transport</keyword>
<feature type="domain" description="Cation-transporting P-type ATPase N-terminal" evidence="19">
    <location>
        <begin position="14"/>
        <end position="88"/>
    </location>
</feature>
<dbReference type="NCBIfam" id="TIGR01522">
    <property type="entry name" value="ATPase-IIA2_Ca"/>
    <property type="match status" value="1"/>
</dbReference>
<gene>
    <name evidence="20" type="primary">LOC103175942</name>
</gene>
<evidence type="ECO:0000256" key="8">
    <source>
        <dbReference type="ARBA" id="ARBA00022837"/>
    </source>
</evidence>
<keyword evidence="10" id="KW-0460">Magnesium</keyword>
<evidence type="ECO:0000256" key="16">
    <source>
        <dbReference type="ARBA" id="ARBA00047282"/>
    </source>
</evidence>
<organism evidence="20 21">
    <name type="scientific">Callorhinchus milii</name>
    <name type="common">Ghost shark</name>
    <dbReference type="NCBI Taxonomy" id="7868"/>
    <lineage>
        <taxon>Eukaryota</taxon>
        <taxon>Metazoa</taxon>
        <taxon>Chordata</taxon>
        <taxon>Craniata</taxon>
        <taxon>Vertebrata</taxon>
        <taxon>Chondrichthyes</taxon>
        <taxon>Holocephali</taxon>
        <taxon>Chimaeriformes</taxon>
        <taxon>Callorhinchidae</taxon>
        <taxon>Callorhinchus</taxon>
    </lineage>
</organism>
<reference evidence="21" key="2">
    <citation type="journal article" date="2007" name="PLoS Biol.">
        <title>Survey sequencing and comparative analysis of the elephant shark (Callorhinchus milii) genome.</title>
        <authorList>
            <person name="Venkatesh B."/>
            <person name="Kirkness E.F."/>
            <person name="Loh Y.H."/>
            <person name="Halpern A.L."/>
            <person name="Lee A.P."/>
            <person name="Johnson J."/>
            <person name="Dandona N."/>
            <person name="Viswanathan L.D."/>
            <person name="Tay A."/>
            <person name="Venter J.C."/>
            <person name="Strausberg R.L."/>
            <person name="Brenner S."/>
        </authorList>
    </citation>
    <scope>NUCLEOTIDE SEQUENCE [LARGE SCALE GENOMIC DNA]</scope>
</reference>
<dbReference type="Gene3D" id="3.40.50.1000">
    <property type="entry name" value="HAD superfamily/HAD-like"/>
    <property type="match status" value="1"/>
</dbReference>
<keyword evidence="15 18" id="KW-0472">Membrane</keyword>
<evidence type="ECO:0000256" key="14">
    <source>
        <dbReference type="ARBA" id="ARBA00023065"/>
    </source>
</evidence>
<dbReference type="Proteomes" id="UP000314986">
    <property type="component" value="Unassembled WGS sequence"/>
</dbReference>
<keyword evidence="5 18" id="KW-0812">Transmembrane</keyword>
<evidence type="ECO:0000256" key="10">
    <source>
        <dbReference type="ARBA" id="ARBA00022842"/>
    </source>
</evidence>
<reference evidence="20" key="4">
    <citation type="submission" date="2025-08" db="UniProtKB">
        <authorList>
            <consortium name="Ensembl"/>
        </authorList>
    </citation>
    <scope>IDENTIFICATION</scope>
</reference>
<evidence type="ECO:0000256" key="18">
    <source>
        <dbReference type="RuleBase" id="RU361146"/>
    </source>
</evidence>
<keyword evidence="14 18" id="KW-0406">Ion transport</keyword>
<dbReference type="SMART" id="SM00831">
    <property type="entry name" value="Cation_ATPase_N"/>
    <property type="match status" value="1"/>
</dbReference>
<comment type="caution">
    <text evidence="18">Lacks conserved residue(s) required for the propagation of feature annotation.</text>
</comment>
<proteinExistence type="inferred from homology"/>
<dbReference type="InterPro" id="IPR008250">
    <property type="entry name" value="ATPase_P-typ_transduc_dom_A_sf"/>
</dbReference>
<evidence type="ECO:0000256" key="9">
    <source>
        <dbReference type="ARBA" id="ARBA00022840"/>
    </source>
</evidence>
<evidence type="ECO:0000256" key="15">
    <source>
        <dbReference type="ARBA" id="ARBA00023136"/>
    </source>
</evidence>
<evidence type="ECO:0000256" key="4">
    <source>
        <dbReference type="ARBA" id="ARBA00022568"/>
    </source>
</evidence>
<dbReference type="SUPFAM" id="SSF81665">
    <property type="entry name" value="Calcium ATPase, transmembrane domain M"/>
    <property type="match status" value="1"/>
</dbReference>
<feature type="transmembrane region" description="Helical" evidence="18">
    <location>
        <begin position="862"/>
        <end position="880"/>
    </location>
</feature>
<dbReference type="EC" id="7.2.2.10" evidence="18"/>
<comment type="function">
    <text evidence="18">Catalyzes the hydrolysis of ATP coupled with the transport of calcium.</text>
</comment>
<feature type="transmembrane region" description="Helical" evidence="18">
    <location>
        <begin position="68"/>
        <end position="86"/>
    </location>
</feature>
<evidence type="ECO:0000256" key="7">
    <source>
        <dbReference type="ARBA" id="ARBA00022741"/>
    </source>
</evidence>
<dbReference type="InterPro" id="IPR006068">
    <property type="entry name" value="ATPase_P-typ_cation-transptr_C"/>
</dbReference>
<evidence type="ECO:0000256" key="13">
    <source>
        <dbReference type="ARBA" id="ARBA00023034"/>
    </source>
</evidence>
<evidence type="ECO:0000256" key="2">
    <source>
        <dbReference type="ARBA" id="ARBA00005675"/>
    </source>
</evidence>
<dbReference type="GeneTree" id="ENSGT00940000160275"/>
<reference evidence="20" key="5">
    <citation type="submission" date="2025-09" db="UniProtKB">
        <authorList>
            <consortium name="Ensembl"/>
        </authorList>
    </citation>
    <scope>IDENTIFICATION</scope>
</reference>
<evidence type="ECO:0000259" key="19">
    <source>
        <dbReference type="SMART" id="SM00831"/>
    </source>
</evidence>
<accession>A0A4W3IL50</accession>
<keyword evidence="6" id="KW-0479">Metal-binding</keyword>
<keyword evidence="13" id="KW-0333">Golgi apparatus</keyword>
<name>A0A4W3IL50_CALMI</name>
<dbReference type="Gene3D" id="3.40.1110.10">
    <property type="entry name" value="Calcium-transporting ATPase, cytoplasmic domain N"/>
    <property type="match status" value="1"/>
</dbReference>
<dbReference type="Pfam" id="PF00122">
    <property type="entry name" value="E1-E2_ATPase"/>
    <property type="match status" value="1"/>
</dbReference>